<evidence type="ECO:0000313" key="2">
    <source>
        <dbReference type="Proteomes" id="UP001497482"/>
    </source>
</evidence>
<reference evidence="1 2" key="1">
    <citation type="submission" date="2024-04" db="EMBL/GenBank/DDBJ databases">
        <authorList>
            <person name="Waldvogel A.-M."/>
            <person name="Schoenle A."/>
        </authorList>
    </citation>
    <scope>NUCLEOTIDE SEQUENCE [LARGE SCALE GENOMIC DNA]</scope>
</reference>
<evidence type="ECO:0000313" key="1">
    <source>
        <dbReference type="EMBL" id="CAL1586803.1"/>
    </source>
</evidence>
<sequence>MKLSATDALQNLTSRNISDYLVKTYAQIIGKRSTCGAALSQTGLWGARWWMTGSCESPALVGVSSDYSVESCSAYGATPPSRGRDQRQVSSRAQLHGLSVGLGVGI</sequence>
<dbReference type="AlphaFoldDB" id="A0AAV2KD69"/>
<dbReference type="EMBL" id="OZ035839">
    <property type="protein sequence ID" value="CAL1586803.1"/>
    <property type="molecule type" value="Genomic_DNA"/>
</dbReference>
<dbReference type="Proteomes" id="UP001497482">
    <property type="component" value="Chromosome 17"/>
</dbReference>
<accession>A0AAV2KD69</accession>
<gene>
    <name evidence="1" type="ORF">KC01_LOCUS16795</name>
</gene>
<name>A0AAV2KD69_KNICA</name>
<organism evidence="1 2">
    <name type="scientific">Knipowitschia caucasica</name>
    <name type="common">Caucasian dwarf goby</name>
    <name type="synonym">Pomatoschistus caucasicus</name>
    <dbReference type="NCBI Taxonomy" id="637954"/>
    <lineage>
        <taxon>Eukaryota</taxon>
        <taxon>Metazoa</taxon>
        <taxon>Chordata</taxon>
        <taxon>Craniata</taxon>
        <taxon>Vertebrata</taxon>
        <taxon>Euteleostomi</taxon>
        <taxon>Actinopterygii</taxon>
        <taxon>Neopterygii</taxon>
        <taxon>Teleostei</taxon>
        <taxon>Neoteleostei</taxon>
        <taxon>Acanthomorphata</taxon>
        <taxon>Gobiaria</taxon>
        <taxon>Gobiiformes</taxon>
        <taxon>Gobioidei</taxon>
        <taxon>Gobiidae</taxon>
        <taxon>Gobiinae</taxon>
        <taxon>Knipowitschia</taxon>
    </lineage>
</organism>
<keyword evidence="2" id="KW-1185">Reference proteome</keyword>
<protein>
    <submittedName>
        <fullName evidence="1">Uncharacterized protein</fullName>
    </submittedName>
</protein>
<proteinExistence type="predicted"/>